<comment type="similarity">
    <text evidence="4">Belongs to the choline/ethanolamine kinase family.</text>
</comment>
<dbReference type="PANTHER" id="PTHR22603:SF66">
    <property type="entry name" value="ETHANOLAMINE KINASE"/>
    <property type="match status" value="1"/>
</dbReference>
<evidence type="ECO:0000256" key="4">
    <source>
        <dbReference type="ARBA" id="ARBA00038211"/>
    </source>
</evidence>
<protein>
    <recommendedName>
        <fullName evidence="5">ethanolamine kinase</fullName>
        <ecNumber evidence="5">2.7.1.82</ecNumber>
    </recommendedName>
</protein>
<dbReference type="InterPro" id="IPR011009">
    <property type="entry name" value="Kinase-like_dom_sf"/>
</dbReference>
<keyword evidence="1" id="KW-0444">Lipid biosynthesis</keyword>
<dbReference type="Gene3D" id="3.90.1200.10">
    <property type="match status" value="1"/>
</dbReference>
<evidence type="ECO:0000256" key="3">
    <source>
        <dbReference type="ARBA" id="ARBA00037883"/>
    </source>
</evidence>
<name>A0AAW0UK47_SCYPA</name>
<evidence type="ECO:0000256" key="5">
    <source>
        <dbReference type="ARBA" id="ARBA00038874"/>
    </source>
</evidence>
<evidence type="ECO:0000313" key="7">
    <source>
        <dbReference type="Proteomes" id="UP001487740"/>
    </source>
</evidence>
<dbReference type="CDD" id="cd05157">
    <property type="entry name" value="ETNK_euk"/>
    <property type="match status" value="1"/>
</dbReference>
<dbReference type="AlphaFoldDB" id="A0AAW0UK47"/>
<keyword evidence="1" id="KW-0443">Lipid metabolism</keyword>
<dbReference type="PANTHER" id="PTHR22603">
    <property type="entry name" value="CHOLINE/ETHANOALAMINE KINASE"/>
    <property type="match status" value="1"/>
</dbReference>
<dbReference type="Pfam" id="PF01633">
    <property type="entry name" value="Choline_kinase"/>
    <property type="match status" value="1"/>
</dbReference>
<dbReference type="GO" id="GO:0005737">
    <property type="term" value="C:cytoplasm"/>
    <property type="evidence" value="ECO:0007669"/>
    <property type="project" value="TreeGrafter"/>
</dbReference>
<dbReference type="Gene3D" id="3.30.200.20">
    <property type="entry name" value="Phosphorylase Kinase, domain 1"/>
    <property type="match status" value="1"/>
</dbReference>
<dbReference type="Proteomes" id="UP001487740">
    <property type="component" value="Unassembled WGS sequence"/>
</dbReference>
<evidence type="ECO:0000256" key="2">
    <source>
        <dbReference type="ARBA" id="ARBA00023264"/>
    </source>
</evidence>
<proteinExistence type="inferred from homology"/>
<evidence type="ECO:0000256" key="1">
    <source>
        <dbReference type="ARBA" id="ARBA00023209"/>
    </source>
</evidence>
<sequence>MCKMPLQVDLEINGTDKTELQEGARSIALKVHPEWSKDTLQFQVYTSGITNQLIGVWQDEKNSQLLVRVYGQGTDLFIDREAERKNIEVLHKVGCAPELLAVFKNGICYAFTIGIPTTTTSIVQEPVWKGVTQEMAKFHKTEGGDVTKASLFPKIQHFLNLIPEKFDEARQKRLEERKYTKVRLGKEISDLEKCLTTLGCPIVFSHNDILLGNVIWDELTRKASFIDFEYGAANYQAYDIANHFNEFAGVDEVDYNLYPSKEFQCRWLCSYLAHYFGKSETEIDEKEIEKWYIWTNKFALASHLFWGTWAFVQAHYSYIDFDFLEYGIIRFDEYFRRKEEFLGLSPKEQ</sequence>
<dbReference type="SUPFAM" id="SSF56112">
    <property type="entry name" value="Protein kinase-like (PK-like)"/>
    <property type="match status" value="1"/>
</dbReference>
<comment type="pathway">
    <text evidence="3">Phospholipid metabolism; phosphatidylethanolamine biosynthesis; phosphatidylethanolamine from ethanolamine: step 1/3.</text>
</comment>
<evidence type="ECO:0000313" key="6">
    <source>
        <dbReference type="EMBL" id="KAK8399836.1"/>
    </source>
</evidence>
<keyword evidence="2" id="KW-1208">Phospholipid metabolism</keyword>
<dbReference type="EC" id="2.7.1.82" evidence="5"/>
<reference evidence="6 7" key="1">
    <citation type="submission" date="2023-03" db="EMBL/GenBank/DDBJ databases">
        <title>High-quality genome of Scylla paramamosain provides insights in environmental adaptation.</title>
        <authorList>
            <person name="Zhang L."/>
        </authorList>
    </citation>
    <scope>NUCLEOTIDE SEQUENCE [LARGE SCALE GENOMIC DNA]</scope>
    <source>
        <strain evidence="6">LZ_2023a</strain>
        <tissue evidence="6">Muscle</tissue>
    </source>
</reference>
<keyword evidence="1" id="KW-0594">Phospholipid biosynthesis</keyword>
<comment type="caution">
    <text evidence="6">The sequence shown here is derived from an EMBL/GenBank/DDBJ whole genome shotgun (WGS) entry which is preliminary data.</text>
</comment>
<dbReference type="GO" id="GO:0004305">
    <property type="term" value="F:ethanolamine kinase activity"/>
    <property type="evidence" value="ECO:0007669"/>
    <property type="project" value="UniProtKB-EC"/>
</dbReference>
<gene>
    <name evidence="6" type="ORF">O3P69_003686</name>
</gene>
<dbReference type="EMBL" id="JARAKH010000011">
    <property type="protein sequence ID" value="KAK8399836.1"/>
    <property type="molecule type" value="Genomic_DNA"/>
</dbReference>
<organism evidence="6 7">
    <name type="scientific">Scylla paramamosain</name>
    <name type="common">Mud crab</name>
    <dbReference type="NCBI Taxonomy" id="85552"/>
    <lineage>
        <taxon>Eukaryota</taxon>
        <taxon>Metazoa</taxon>
        <taxon>Ecdysozoa</taxon>
        <taxon>Arthropoda</taxon>
        <taxon>Crustacea</taxon>
        <taxon>Multicrustacea</taxon>
        <taxon>Malacostraca</taxon>
        <taxon>Eumalacostraca</taxon>
        <taxon>Eucarida</taxon>
        <taxon>Decapoda</taxon>
        <taxon>Pleocyemata</taxon>
        <taxon>Brachyura</taxon>
        <taxon>Eubrachyura</taxon>
        <taxon>Portunoidea</taxon>
        <taxon>Portunidae</taxon>
        <taxon>Portuninae</taxon>
        <taxon>Scylla</taxon>
    </lineage>
</organism>
<accession>A0AAW0UK47</accession>
<dbReference type="GO" id="GO:0006646">
    <property type="term" value="P:phosphatidylethanolamine biosynthetic process"/>
    <property type="evidence" value="ECO:0007669"/>
    <property type="project" value="TreeGrafter"/>
</dbReference>
<keyword evidence="7" id="KW-1185">Reference proteome</keyword>